<dbReference type="PANTHER" id="PTHR38465:SF1">
    <property type="entry name" value="HTH-TYPE TRANSCRIPTIONAL REGULATOR MJ1563-RELATED"/>
    <property type="match status" value="1"/>
</dbReference>
<dbReference type="SUPFAM" id="SSF46785">
    <property type="entry name" value="Winged helix' DNA-binding domain"/>
    <property type="match status" value="1"/>
</dbReference>
<dbReference type="RefSeq" id="WP_281908956.1">
    <property type="nucleotide sequence ID" value="NZ_AP026966.1"/>
</dbReference>
<sequence>MSLSPTAQKFVLHWGEMGTRWGVNRTVAQIHALLYLSERPLTADDIVETLGVARSNVSNSLKELQSWKLVRVSHVLGDRRDHFQALQDVWEIFRVILEERKRREIDPTLSLLRECAIEGEQDAGLDAATLARMQVVLEFLEMLSAGFEDYRHLPPQTLQRFLKMGGKVARFLGPNSKEQP</sequence>
<dbReference type="PIRSF" id="PIRSF006707">
    <property type="entry name" value="MJ1563"/>
    <property type="match status" value="1"/>
</dbReference>
<evidence type="ECO:0000259" key="5">
    <source>
        <dbReference type="Pfam" id="PF12802"/>
    </source>
</evidence>
<dbReference type="InterPro" id="IPR052362">
    <property type="entry name" value="HTH-GbsR_regulator"/>
</dbReference>
<keyword evidence="2 4" id="KW-0238">DNA-binding</keyword>
<dbReference type="PANTHER" id="PTHR38465">
    <property type="entry name" value="HTH-TYPE TRANSCRIPTIONAL REGULATOR MJ1563-RELATED"/>
    <property type="match status" value="1"/>
</dbReference>
<dbReference type="InterPro" id="IPR036390">
    <property type="entry name" value="WH_DNA-bd_sf"/>
</dbReference>
<reference evidence="6" key="1">
    <citation type="submission" date="2022-11" db="EMBL/GenBank/DDBJ databases">
        <title>Isolation and characterization of PLA-degrading bacterium Massilia sp. from Antarctic soil.</title>
        <authorList>
            <person name="Sato K."/>
            <person name="Gomez-Fuentes C."/>
            <person name="Ahmad S.A."/>
            <person name="Zulkharnain A."/>
        </authorList>
    </citation>
    <scope>NUCLEOTIDE SEQUENCE</scope>
    <source>
        <strain evidence="6">N-3</strain>
    </source>
</reference>
<dbReference type="Gene3D" id="1.10.10.10">
    <property type="entry name" value="Winged helix-like DNA-binding domain superfamily/Winged helix DNA-binding domain"/>
    <property type="match status" value="1"/>
</dbReference>
<protein>
    <recommendedName>
        <fullName evidence="4">HTH-type transcriptional regulator</fullName>
    </recommendedName>
</protein>
<accession>A0ABM8C9P6</accession>
<evidence type="ECO:0000256" key="2">
    <source>
        <dbReference type="ARBA" id="ARBA00023125"/>
    </source>
</evidence>
<evidence type="ECO:0000313" key="6">
    <source>
        <dbReference type="EMBL" id="BDT60004.1"/>
    </source>
</evidence>
<evidence type="ECO:0000256" key="1">
    <source>
        <dbReference type="ARBA" id="ARBA00023015"/>
    </source>
</evidence>
<dbReference type="EMBL" id="AP026966">
    <property type="protein sequence ID" value="BDT60004.1"/>
    <property type="molecule type" value="Genomic_DNA"/>
</dbReference>
<dbReference type="Proteomes" id="UP001163336">
    <property type="component" value="Chromosome"/>
</dbReference>
<dbReference type="CDD" id="cd00090">
    <property type="entry name" value="HTH_ARSR"/>
    <property type="match status" value="1"/>
</dbReference>
<organism evidence="6 7">
    <name type="scientific">Massilia varians</name>
    <dbReference type="NCBI Taxonomy" id="457921"/>
    <lineage>
        <taxon>Bacteria</taxon>
        <taxon>Pseudomonadati</taxon>
        <taxon>Pseudomonadota</taxon>
        <taxon>Betaproteobacteria</taxon>
        <taxon>Burkholderiales</taxon>
        <taxon>Oxalobacteraceae</taxon>
        <taxon>Telluria group</taxon>
        <taxon>Massilia</taxon>
    </lineage>
</organism>
<gene>
    <name evidence="6" type="ORF">MasN3_34980</name>
</gene>
<dbReference type="InterPro" id="IPR011991">
    <property type="entry name" value="ArsR-like_HTH"/>
</dbReference>
<comment type="similarity">
    <text evidence="4">Belongs to the GbsR family.</text>
</comment>
<evidence type="ECO:0000256" key="4">
    <source>
        <dbReference type="PIRNR" id="PIRNR006707"/>
    </source>
</evidence>
<dbReference type="Pfam" id="PF12802">
    <property type="entry name" value="MarR_2"/>
    <property type="match status" value="1"/>
</dbReference>
<keyword evidence="3 4" id="KW-0804">Transcription</keyword>
<keyword evidence="7" id="KW-1185">Reference proteome</keyword>
<proteinExistence type="inferred from homology"/>
<name>A0ABM8C9P6_9BURK</name>
<evidence type="ECO:0000256" key="3">
    <source>
        <dbReference type="ARBA" id="ARBA00023163"/>
    </source>
</evidence>
<dbReference type="InterPro" id="IPR026282">
    <property type="entry name" value="MJ1563"/>
</dbReference>
<dbReference type="InterPro" id="IPR000835">
    <property type="entry name" value="HTH_MarR-typ"/>
</dbReference>
<dbReference type="InterPro" id="IPR036388">
    <property type="entry name" value="WH-like_DNA-bd_sf"/>
</dbReference>
<evidence type="ECO:0000313" key="7">
    <source>
        <dbReference type="Proteomes" id="UP001163336"/>
    </source>
</evidence>
<keyword evidence="1 4" id="KW-0805">Transcription regulation</keyword>
<feature type="domain" description="HTH marR-type" evidence="5">
    <location>
        <begin position="22"/>
        <end position="80"/>
    </location>
</feature>